<comment type="caution">
    <text evidence="2">The sequence shown here is derived from an EMBL/GenBank/DDBJ whole genome shotgun (WGS) entry which is preliminary data.</text>
</comment>
<dbReference type="Proteomes" id="UP000293637">
    <property type="component" value="Unassembled WGS sequence"/>
</dbReference>
<feature type="transmembrane region" description="Helical" evidence="1">
    <location>
        <begin position="91"/>
        <end position="123"/>
    </location>
</feature>
<keyword evidence="1" id="KW-1133">Transmembrane helix</keyword>
<gene>
    <name evidence="2" type="ORF">EQ812_02450</name>
</gene>
<sequence length="149" mass="17070">MDRVAETTLTSIGIVLHILYMLMILLIKAVLPLFLSSILIFLLPFYLLLYNNRDGFNDGVEHIANSLLVMGMIITILSLIAVFIIAKKPKFASTILFFTTLIALFNMNWISGLLWLISAIMLLSRKPKDIKKRQYALQQEKQQTIDRLQ</sequence>
<feature type="transmembrane region" description="Helical" evidence="1">
    <location>
        <begin position="33"/>
        <end position="51"/>
    </location>
</feature>
<proteinExistence type="predicted"/>
<feature type="transmembrane region" description="Helical" evidence="1">
    <location>
        <begin position="63"/>
        <end position="85"/>
    </location>
</feature>
<reference evidence="2 3" key="1">
    <citation type="journal article" date="2019" name="Sci. Transl. Med.">
        <title>Quorum sensing between bacterial species on the skin protects against epidermal injury in atopic dermatitis.</title>
        <authorList>
            <person name="Williams M.R."/>
        </authorList>
    </citation>
    <scope>NUCLEOTIDE SEQUENCE [LARGE SCALE GENOMIC DNA]</scope>
    <source>
        <strain evidence="2 3">E7</strain>
    </source>
</reference>
<dbReference type="RefSeq" id="WP_002492528.1">
    <property type="nucleotide sequence ID" value="NZ_AP021848.1"/>
</dbReference>
<evidence type="ECO:0000313" key="2">
    <source>
        <dbReference type="EMBL" id="TBW73686.1"/>
    </source>
</evidence>
<dbReference type="EMBL" id="SCHB01000001">
    <property type="protein sequence ID" value="TBW73686.1"/>
    <property type="molecule type" value="Genomic_DNA"/>
</dbReference>
<protein>
    <recommendedName>
        <fullName evidence="4">DUF4064 domain-containing protein</fullName>
    </recommendedName>
</protein>
<evidence type="ECO:0000313" key="3">
    <source>
        <dbReference type="Proteomes" id="UP000293637"/>
    </source>
</evidence>
<feature type="transmembrane region" description="Helical" evidence="1">
    <location>
        <begin position="7"/>
        <end position="27"/>
    </location>
</feature>
<name>A0A4Q9WE17_STALU</name>
<dbReference type="AlphaFoldDB" id="A0A4Q9WE17"/>
<dbReference type="GeneID" id="58091067"/>
<organism evidence="2 3">
    <name type="scientific">Staphylococcus lugdunensis</name>
    <dbReference type="NCBI Taxonomy" id="28035"/>
    <lineage>
        <taxon>Bacteria</taxon>
        <taxon>Bacillati</taxon>
        <taxon>Bacillota</taxon>
        <taxon>Bacilli</taxon>
        <taxon>Bacillales</taxon>
        <taxon>Staphylococcaceae</taxon>
        <taxon>Staphylococcus</taxon>
    </lineage>
</organism>
<keyword evidence="1" id="KW-0812">Transmembrane</keyword>
<evidence type="ECO:0008006" key="4">
    <source>
        <dbReference type="Google" id="ProtNLM"/>
    </source>
</evidence>
<accession>A0A4Q9WE17</accession>
<evidence type="ECO:0000256" key="1">
    <source>
        <dbReference type="SAM" id="Phobius"/>
    </source>
</evidence>
<keyword evidence="1" id="KW-0472">Membrane</keyword>